<dbReference type="InterPro" id="IPR032675">
    <property type="entry name" value="LRR_dom_sf"/>
</dbReference>
<sequence length="273" mass="31166">MVKLTPELITQAFQYINPVKDRELDLRGYKIPVIENLGATLDQFDTIDFSENDIRKLDGFPLLRRLKCLLLNNNRIVRIADNLGTSIPNLESLILTGNNIQELSDLDPLVSLTNLKTLSLLECPVITKPHYRLYVAFKLPNLRLLDFRKIKLKEREEAMQLFKSKQGRQLQREIATKGKTFVPGANLQKDVKKTGPSKDEVGRIRQAIAKASSLEEVERLNRMLQSGKFNIKDKPANGAGGRMDEEEEEDEDMETFALTLEKTTLKKNFIVLK</sequence>
<evidence type="ECO:0000256" key="1">
    <source>
        <dbReference type="ARBA" id="ARBA00004123"/>
    </source>
</evidence>
<evidence type="ECO:0000313" key="7">
    <source>
        <dbReference type="EMBL" id="BET02295.1"/>
    </source>
</evidence>
<name>A0ABN7BD39_9HEMI</name>
<keyword evidence="2" id="KW-0433">Leucine-rich repeat</keyword>
<dbReference type="Proteomes" id="UP001307889">
    <property type="component" value="Chromosome 14"/>
</dbReference>
<dbReference type="GO" id="GO:1990904">
    <property type="term" value="C:ribonucleoprotein complex"/>
    <property type="evidence" value="ECO:0007669"/>
    <property type="project" value="UniProtKB-KW"/>
</dbReference>
<proteinExistence type="inferred from homology"/>
<evidence type="ECO:0000256" key="3">
    <source>
        <dbReference type="ARBA" id="ARBA00022737"/>
    </source>
</evidence>
<protein>
    <submittedName>
        <fullName evidence="7">U2 small nuclear ribonucleoprotein</fullName>
    </submittedName>
</protein>
<evidence type="ECO:0000256" key="2">
    <source>
        <dbReference type="ARBA" id="ARBA00022614"/>
    </source>
</evidence>
<gene>
    <name evidence="7" type="ORF">NTJ_15114</name>
</gene>
<dbReference type="InterPro" id="IPR044640">
    <property type="entry name" value="RU2A"/>
</dbReference>
<dbReference type="SUPFAM" id="SSF52058">
    <property type="entry name" value="L domain-like"/>
    <property type="match status" value="1"/>
</dbReference>
<dbReference type="EMBL" id="AP028922">
    <property type="protein sequence ID" value="BET02295.1"/>
    <property type="molecule type" value="Genomic_DNA"/>
</dbReference>
<evidence type="ECO:0000256" key="5">
    <source>
        <dbReference type="ARBA" id="ARBA00024196"/>
    </source>
</evidence>
<accession>A0ABN7BD39</accession>
<dbReference type="PANTHER" id="PTHR10552">
    <property type="entry name" value="U2 SMALL NUCLEAR RIBONUCLEOPROTEIN A"/>
    <property type="match status" value="1"/>
</dbReference>
<evidence type="ECO:0000313" key="8">
    <source>
        <dbReference type="Proteomes" id="UP001307889"/>
    </source>
</evidence>
<reference evidence="7 8" key="1">
    <citation type="submission" date="2023-09" db="EMBL/GenBank/DDBJ databases">
        <title>Nesidiocoris tenuis whole genome shotgun sequence.</title>
        <authorList>
            <person name="Shibata T."/>
            <person name="Shimoda M."/>
            <person name="Kobayashi T."/>
            <person name="Uehara T."/>
        </authorList>
    </citation>
    <scope>NUCLEOTIDE SEQUENCE [LARGE SCALE GENOMIC DNA]</scope>
    <source>
        <strain evidence="7 8">Japan</strain>
    </source>
</reference>
<dbReference type="InterPro" id="IPR001611">
    <property type="entry name" value="Leu-rich_rpt"/>
</dbReference>
<keyword evidence="3" id="KW-0677">Repeat</keyword>
<feature type="region of interest" description="Disordered" evidence="6">
    <location>
        <begin position="230"/>
        <end position="251"/>
    </location>
</feature>
<dbReference type="Gene3D" id="3.80.10.10">
    <property type="entry name" value="Ribonuclease Inhibitor"/>
    <property type="match status" value="1"/>
</dbReference>
<keyword evidence="8" id="KW-1185">Reference proteome</keyword>
<keyword evidence="4" id="KW-0539">Nucleus</keyword>
<dbReference type="Pfam" id="PF14580">
    <property type="entry name" value="LRR_9"/>
    <property type="match status" value="1"/>
</dbReference>
<comment type="similarity">
    <text evidence="5">Belongs to the U2 small nuclear ribonucleoprotein A family.</text>
</comment>
<keyword evidence="7" id="KW-0687">Ribonucleoprotein</keyword>
<dbReference type="PANTHER" id="PTHR10552:SF6">
    <property type="entry name" value="U2 SMALL NUCLEAR RIBONUCLEOPROTEIN A"/>
    <property type="match status" value="1"/>
</dbReference>
<dbReference type="PROSITE" id="PS51450">
    <property type="entry name" value="LRR"/>
    <property type="match status" value="1"/>
</dbReference>
<evidence type="ECO:0000256" key="4">
    <source>
        <dbReference type="ARBA" id="ARBA00023242"/>
    </source>
</evidence>
<evidence type="ECO:0000256" key="6">
    <source>
        <dbReference type="SAM" id="MobiDB-lite"/>
    </source>
</evidence>
<organism evidence="7 8">
    <name type="scientific">Nesidiocoris tenuis</name>
    <dbReference type="NCBI Taxonomy" id="355587"/>
    <lineage>
        <taxon>Eukaryota</taxon>
        <taxon>Metazoa</taxon>
        <taxon>Ecdysozoa</taxon>
        <taxon>Arthropoda</taxon>
        <taxon>Hexapoda</taxon>
        <taxon>Insecta</taxon>
        <taxon>Pterygota</taxon>
        <taxon>Neoptera</taxon>
        <taxon>Paraneoptera</taxon>
        <taxon>Hemiptera</taxon>
        <taxon>Heteroptera</taxon>
        <taxon>Panheteroptera</taxon>
        <taxon>Cimicomorpha</taxon>
        <taxon>Miridae</taxon>
        <taxon>Dicyphina</taxon>
        <taxon>Nesidiocoris</taxon>
    </lineage>
</organism>
<comment type="subcellular location">
    <subcellularLocation>
        <location evidence="1">Nucleus</location>
    </subcellularLocation>
</comment>